<feature type="transmembrane region" description="Helical" evidence="7">
    <location>
        <begin position="329"/>
        <end position="346"/>
    </location>
</feature>
<feature type="transmembrane region" description="Helical" evidence="7">
    <location>
        <begin position="473"/>
        <end position="496"/>
    </location>
</feature>
<dbReference type="GO" id="GO:0022857">
    <property type="term" value="F:transmembrane transporter activity"/>
    <property type="evidence" value="ECO:0007669"/>
    <property type="project" value="InterPro"/>
</dbReference>
<dbReference type="SUPFAM" id="SSF103473">
    <property type="entry name" value="MFS general substrate transporter"/>
    <property type="match status" value="1"/>
</dbReference>
<dbReference type="InterPro" id="IPR018456">
    <property type="entry name" value="PTR2_symporter_CS"/>
</dbReference>
<evidence type="ECO:0000256" key="3">
    <source>
        <dbReference type="ARBA" id="ARBA00022692"/>
    </source>
</evidence>
<dbReference type="Gene3D" id="1.20.1250.20">
    <property type="entry name" value="MFS general substrate transporter like domains"/>
    <property type="match status" value="1"/>
</dbReference>
<accession>A0A7J6LMJ2</accession>
<dbReference type="PANTHER" id="PTHR11654">
    <property type="entry name" value="OLIGOPEPTIDE TRANSPORTER-RELATED"/>
    <property type="match status" value="1"/>
</dbReference>
<feature type="transmembrane region" description="Helical" evidence="7">
    <location>
        <begin position="429"/>
        <end position="453"/>
    </location>
</feature>
<dbReference type="AlphaFoldDB" id="A0A7J6LMJ2"/>
<comment type="similarity">
    <text evidence="2">Belongs to the major facilitator superfamily. Proton-dependent oligopeptide transporter (POT/PTR) (TC 2.A.17) family.</text>
</comment>
<keyword evidence="4 7" id="KW-1133">Transmembrane helix</keyword>
<feature type="transmembrane region" description="Helical" evidence="7">
    <location>
        <begin position="277"/>
        <end position="295"/>
    </location>
</feature>
<dbReference type="GO" id="GO:0016020">
    <property type="term" value="C:membrane"/>
    <property type="evidence" value="ECO:0007669"/>
    <property type="project" value="UniProtKB-SubCell"/>
</dbReference>
<dbReference type="GO" id="GO:0006857">
    <property type="term" value="P:oligopeptide transport"/>
    <property type="evidence" value="ECO:0007669"/>
    <property type="project" value="InterPro"/>
</dbReference>
<feature type="transmembrane region" description="Helical" evidence="7">
    <location>
        <begin position="203"/>
        <end position="224"/>
    </location>
</feature>
<keyword evidence="5 7" id="KW-0472">Membrane</keyword>
<evidence type="ECO:0000256" key="6">
    <source>
        <dbReference type="SAM" id="MobiDB-lite"/>
    </source>
</evidence>
<dbReference type="Proteomes" id="UP000591131">
    <property type="component" value="Unassembled WGS sequence"/>
</dbReference>
<comment type="subcellular location">
    <subcellularLocation>
        <location evidence="1">Membrane</location>
        <topology evidence="1">Multi-pass membrane protein</topology>
    </subcellularLocation>
</comment>
<evidence type="ECO:0000256" key="4">
    <source>
        <dbReference type="ARBA" id="ARBA00022989"/>
    </source>
</evidence>
<evidence type="ECO:0000313" key="9">
    <source>
        <dbReference type="Proteomes" id="UP000591131"/>
    </source>
</evidence>
<evidence type="ECO:0000256" key="5">
    <source>
        <dbReference type="ARBA" id="ARBA00023136"/>
    </source>
</evidence>
<feature type="transmembrane region" description="Helical" evidence="7">
    <location>
        <begin position="397"/>
        <end position="417"/>
    </location>
</feature>
<keyword evidence="9" id="KW-1185">Reference proteome</keyword>
<feature type="transmembrane region" description="Helical" evidence="7">
    <location>
        <begin position="175"/>
        <end position="197"/>
    </location>
</feature>
<sequence length="536" mass="59100">MFHRKAVSSESVDDPRKPLVWTDPSGNTYHYFERPFFKATIFVLTMEMCERLAFTGLLPNLKNFLNEFLHYDDSTAYSYISDFQAIMYFTPLIGAAIADTLLGLYKTIIIFAAIYMVGLVFVVLAAVPSISEPWMVHLGLMALIGLGSGGIKSCVNVMGAQQFHPELHKSDITRYYTYFYASIQIGSIIGGIVTPFVVEGVSYFAAFCIPLAAFVVGFAIFLFASFNGRYVKPKPQGSAVIQVAEVIGSASMKCSLEKCKKSHGGKYEDGFIEDAKMLFRLIPLFCLIIPFMIAYQQMTTAWVTQGSKMDRDTFGWDIPVPLMQNVDPIAVALTSVVVDGALYPALRRWGLMPSPLVRCAIGSFSGAVALVCSLIVEYVVMANPVFTVSIWWQVLQYWFIAVGEIFLVSTSYEIAFTNSPSSLKAVASAINLLFFSIAGLISGALFNACSSWMPTFDPSNPTEATVKGAHYDYFFILLACISAIGGVCALCLIPYYNKVSRENQAHLEEEEEAVSSKKSSEELSMKESIDTEPSNV</sequence>
<dbReference type="EMBL" id="JAAPAO010000411">
    <property type="protein sequence ID" value="KAF4660488.1"/>
    <property type="molecule type" value="Genomic_DNA"/>
</dbReference>
<evidence type="ECO:0000256" key="1">
    <source>
        <dbReference type="ARBA" id="ARBA00004141"/>
    </source>
</evidence>
<organism evidence="8 9">
    <name type="scientific">Perkinsus chesapeaki</name>
    <name type="common">Clam parasite</name>
    <name type="synonym">Perkinsus andrewsi</name>
    <dbReference type="NCBI Taxonomy" id="330153"/>
    <lineage>
        <taxon>Eukaryota</taxon>
        <taxon>Sar</taxon>
        <taxon>Alveolata</taxon>
        <taxon>Perkinsozoa</taxon>
        <taxon>Perkinsea</taxon>
        <taxon>Perkinsida</taxon>
        <taxon>Perkinsidae</taxon>
        <taxon>Perkinsus</taxon>
    </lineage>
</organism>
<feature type="transmembrane region" description="Helical" evidence="7">
    <location>
        <begin position="134"/>
        <end position="155"/>
    </location>
</feature>
<dbReference type="PROSITE" id="PS01022">
    <property type="entry name" value="PTR2_1"/>
    <property type="match status" value="1"/>
</dbReference>
<feature type="region of interest" description="Disordered" evidence="6">
    <location>
        <begin position="507"/>
        <end position="536"/>
    </location>
</feature>
<evidence type="ECO:0000313" key="8">
    <source>
        <dbReference type="EMBL" id="KAF4660488.1"/>
    </source>
</evidence>
<comment type="caution">
    <text evidence="8">The sequence shown here is derived from an EMBL/GenBank/DDBJ whole genome shotgun (WGS) entry which is preliminary data.</text>
</comment>
<reference evidence="8 9" key="1">
    <citation type="submission" date="2020-04" db="EMBL/GenBank/DDBJ databases">
        <title>Perkinsus chesapeaki whole genome sequence.</title>
        <authorList>
            <person name="Bogema D.R."/>
        </authorList>
    </citation>
    <scope>NUCLEOTIDE SEQUENCE [LARGE SCALE GENOMIC DNA]</scope>
    <source>
        <strain evidence="8">ATCC PRA-425</strain>
    </source>
</reference>
<evidence type="ECO:0000256" key="2">
    <source>
        <dbReference type="ARBA" id="ARBA00005982"/>
    </source>
</evidence>
<feature type="transmembrane region" description="Helical" evidence="7">
    <location>
        <begin position="85"/>
        <end position="102"/>
    </location>
</feature>
<keyword evidence="3 7" id="KW-0812">Transmembrane</keyword>
<dbReference type="OrthoDB" id="415563at2759"/>
<proteinExistence type="inferred from homology"/>
<feature type="transmembrane region" description="Helical" evidence="7">
    <location>
        <begin position="367"/>
        <end position="391"/>
    </location>
</feature>
<gene>
    <name evidence="8" type="ORF">FOL47_007152</name>
</gene>
<name>A0A7J6LMJ2_PERCH</name>
<feature type="compositionally biased region" description="Basic and acidic residues" evidence="6">
    <location>
        <begin position="514"/>
        <end position="529"/>
    </location>
</feature>
<protein>
    <submittedName>
        <fullName evidence="8">Uncharacterized protein</fullName>
    </submittedName>
</protein>
<dbReference type="InterPro" id="IPR000109">
    <property type="entry name" value="POT_fam"/>
</dbReference>
<evidence type="ECO:0000256" key="7">
    <source>
        <dbReference type="SAM" id="Phobius"/>
    </source>
</evidence>
<dbReference type="InterPro" id="IPR036259">
    <property type="entry name" value="MFS_trans_sf"/>
</dbReference>
<feature type="transmembrane region" description="Helical" evidence="7">
    <location>
        <begin position="109"/>
        <end position="128"/>
    </location>
</feature>
<dbReference type="Pfam" id="PF00854">
    <property type="entry name" value="PTR2"/>
    <property type="match status" value="1"/>
</dbReference>